<gene>
    <name evidence="1" type="ORF">KI387_008706</name>
</gene>
<protein>
    <submittedName>
        <fullName evidence="1">Uncharacterized protein</fullName>
    </submittedName>
</protein>
<keyword evidence="2" id="KW-1185">Reference proteome</keyword>
<feature type="non-terminal residue" evidence="1">
    <location>
        <position position="1"/>
    </location>
</feature>
<reference evidence="1 2" key="1">
    <citation type="journal article" date="2021" name="Nat. Plants">
        <title>The Taxus genome provides insights into paclitaxel biosynthesis.</title>
        <authorList>
            <person name="Xiong X."/>
            <person name="Gou J."/>
            <person name="Liao Q."/>
            <person name="Li Y."/>
            <person name="Zhou Q."/>
            <person name="Bi G."/>
            <person name="Li C."/>
            <person name="Du R."/>
            <person name="Wang X."/>
            <person name="Sun T."/>
            <person name="Guo L."/>
            <person name="Liang H."/>
            <person name="Lu P."/>
            <person name="Wu Y."/>
            <person name="Zhang Z."/>
            <person name="Ro D.K."/>
            <person name="Shang Y."/>
            <person name="Huang S."/>
            <person name="Yan J."/>
        </authorList>
    </citation>
    <scope>NUCLEOTIDE SEQUENCE [LARGE SCALE GENOMIC DNA]</scope>
    <source>
        <strain evidence="1">Ta-2019</strain>
    </source>
</reference>
<organism evidence="1 2">
    <name type="scientific">Taxus chinensis</name>
    <name type="common">Chinese yew</name>
    <name type="synonym">Taxus wallichiana var. chinensis</name>
    <dbReference type="NCBI Taxonomy" id="29808"/>
    <lineage>
        <taxon>Eukaryota</taxon>
        <taxon>Viridiplantae</taxon>
        <taxon>Streptophyta</taxon>
        <taxon>Embryophyta</taxon>
        <taxon>Tracheophyta</taxon>
        <taxon>Spermatophyta</taxon>
        <taxon>Pinopsida</taxon>
        <taxon>Pinidae</taxon>
        <taxon>Conifers II</taxon>
        <taxon>Cupressales</taxon>
        <taxon>Taxaceae</taxon>
        <taxon>Taxus</taxon>
    </lineage>
</organism>
<dbReference type="EMBL" id="JAHRHJ020000008">
    <property type="protein sequence ID" value="KAH9304302.1"/>
    <property type="molecule type" value="Genomic_DNA"/>
</dbReference>
<comment type="caution">
    <text evidence="1">The sequence shown here is derived from an EMBL/GenBank/DDBJ whole genome shotgun (WGS) entry which is preliminary data.</text>
</comment>
<proteinExistence type="predicted"/>
<evidence type="ECO:0000313" key="1">
    <source>
        <dbReference type="EMBL" id="KAH9304302.1"/>
    </source>
</evidence>
<accession>A0AA38FJE9</accession>
<evidence type="ECO:0000313" key="2">
    <source>
        <dbReference type="Proteomes" id="UP000824469"/>
    </source>
</evidence>
<dbReference type="Proteomes" id="UP000824469">
    <property type="component" value="Unassembled WGS sequence"/>
</dbReference>
<dbReference type="AlphaFoldDB" id="A0AA38FJE9"/>
<sequence length="74" mass="8311">ALPAFFAVAFSSLEKVVGTLPTNLSNFDYLKKTTFRGLTGQYGMHGSTTTAPQRCFEYILRVVSRTKISFWNNL</sequence>
<name>A0AA38FJE9_TAXCH</name>